<accession>A0ACC0VAS0</accession>
<reference evidence="1" key="1">
    <citation type="submission" date="2022-10" db="EMBL/GenBank/DDBJ databases">
        <title>Complete Genome of Trichothecium roseum strain YXFP-22015, a Plant Pathogen Isolated from Citrus.</title>
        <authorList>
            <person name="Wang Y."/>
            <person name="Zhu L."/>
        </authorList>
    </citation>
    <scope>NUCLEOTIDE SEQUENCE</scope>
    <source>
        <strain evidence="1">YXFP-22015</strain>
    </source>
</reference>
<evidence type="ECO:0000313" key="2">
    <source>
        <dbReference type="Proteomes" id="UP001163324"/>
    </source>
</evidence>
<protein>
    <submittedName>
        <fullName evidence="1">Uncharacterized protein</fullName>
    </submittedName>
</protein>
<dbReference type="Proteomes" id="UP001163324">
    <property type="component" value="Chromosome 2"/>
</dbReference>
<gene>
    <name evidence="1" type="ORF">N3K66_002220</name>
</gene>
<evidence type="ECO:0000313" key="1">
    <source>
        <dbReference type="EMBL" id="KAI9902868.1"/>
    </source>
</evidence>
<dbReference type="EMBL" id="CM047941">
    <property type="protein sequence ID" value="KAI9902868.1"/>
    <property type="molecule type" value="Genomic_DNA"/>
</dbReference>
<sequence length="148" mass="16125">MGDSREKVVELSIPLPKSLDTRIYIRLSTMQKVIMLSLTTASQDESAAAAPMGSFIYGLPNRYDDKQPLATTIFPHEPTLEFTTRMAKLLARKVHLPVYVTNSVSFVNAGMGGTVEEEMEAFKHIVDVVVPKIRDAGLGPATTNGVSS</sequence>
<comment type="caution">
    <text evidence="1">The sequence shown here is derived from an EMBL/GenBank/DDBJ whole genome shotgun (WGS) entry which is preliminary data.</text>
</comment>
<proteinExistence type="predicted"/>
<keyword evidence="2" id="KW-1185">Reference proteome</keyword>
<name>A0ACC0VAS0_9HYPO</name>
<organism evidence="1 2">
    <name type="scientific">Trichothecium roseum</name>
    <dbReference type="NCBI Taxonomy" id="47278"/>
    <lineage>
        <taxon>Eukaryota</taxon>
        <taxon>Fungi</taxon>
        <taxon>Dikarya</taxon>
        <taxon>Ascomycota</taxon>
        <taxon>Pezizomycotina</taxon>
        <taxon>Sordariomycetes</taxon>
        <taxon>Hypocreomycetidae</taxon>
        <taxon>Hypocreales</taxon>
        <taxon>Hypocreales incertae sedis</taxon>
        <taxon>Trichothecium</taxon>
    </lineage>
</organism>